<reference evidence="2" key="2">
    <citation type="submission" date="2020-09" db="EMBL/GenBank/DDBJ databases">
        <authorList>
            <person name="Sun Q."/>
            <person name="Zhou Y."/>
        </authorList>
    </citation>
    <scope>NUCLEOTIDE SEQUENCE</scope>
    <source>
        <strain evidence="2">CGMCC 1.15760</strain>
    </source>
</reference>
<dbReference type="InterPro" id="IPR041401">
    <property type="entry name" value="TseB-like_dom"/>
</dbReference>
<dbReference type="SUPFAM" id="SSF54403">
    <property type="entry name" value="Cystatin/monellin"/>
    <property type="match status" value="2"/>
</dbReference>
<protein>
    <submittedName>
        <fullName evidence="2">Peptidase M4</fullName>
    </submittedName>
</protein>
<dbReference type="Proteomes" id="UP000616608">
    <property type="component" value="Unassembled WGS sequence"/>
</dbReference>
<keyword evidence="3" id="KW-1185">Reference proteome</keyword>
<organism evidence="2 3">
    <name type="scientific">Lysinibacillus alkalisoli</name>
    <dbReference type="NCBI Taxonomy" id="1911548"/>
    <lineage>
        <taxon>Bacteria</taxon>
        <taxon>Bacillati</taxon>
        <taxon>Bacillota</taxon>
        <taxon>Bacilli</taxon>
        <taxon>Bacillales</taxon>
        <taxon>Bacillaceae</taxon>
        <taxon>Lysinibacillus</taxon>
    </lineage>
</organism>
<evidence type="ECO:0000313" key="3">
    <source>
        <dbReference type="Proteomes" id="UP000616608"/>
    </source>
</evidence>
<proteinExistence type="predicted"/>
<dbReference type="EMBL" id="BMJT01000003">
    <property type="protein sequence ID" value="GGG17710.1"/>
    <property type="molecule type" value="Genomic_DNA"/>
</dbReference>
<evidence type="ECO:0000313" key="2">
    <source>
        <dbReference type="EMBL" id="GGG17710.1"/>
    </source>
</evidence>
<dbReference type="AlphaFoldDB" id="A0A917G1X5"/>
<name>A0A917G1X5_9BACI</name>
<gene>
    <name evidence="2" type="ORF">GCM10007425_10140</name>
</gene>
<feature type="domain" description="Cell wall elongation regulator TseB-like" evidence="1">
    <location>
        <begin position="37"/>
        <end position="81"/>
    </location>
</feature>
<sequence length="160" mass="18118">MKKWMITVLALGLSVVLIIGFTILIKANSPFNKTEKQAVALAVKEKVIAEVQDAYVYNSELSYITVRGKDEEGNSKTVFVPSNFKASAIQEVYNDDGITKNQALTQLQETANVQKVLHTKLGYEEPGAVWEITYIDANNQLNYMYYLFESGEEWKRILNL</sequence>
<evidence type="ECO:0000259" key="1">
    <source>
        <dbReference type="Pfam" id="PF17881"/>
    </source>
</evidence>
<dbReference type="Pfam" id="PF17881">
    <property type="entry name" value="TseB"/>
    <property type="match status" value="1"/>
</dbReference>
<reference evidence="2" key="1">
    <citation type="journal article" date="2014" name="Int. J. Syst. Evol. Microbiol.">
        <title>Complete genome sequence of Corynebacterium casei LMG S-19264T (=DSM 44701T), isolated from a smear-ripened cheese.</title>
        <authorList>
            <consortium name="US DOE Joint Genome Institute (JGI-PGF)"/>
            <person name="Walter F."/>
            <person name="Albersmeier A."/>
            <person name="Kalinowski J."/>
            <person name="Ruckert C."/>
        </authorList>
    </citation>
    <scope>NUCLEOTIDE SEQUENCE</scope>
    <source>
        <strain evidence="2">CGMCC 1.15760</strain>
    </source>
</reference>
<comment type="caution">
    <text evidence="2">The sequence shown here is derived from an EMBL/GenBank/DDBJ whole genome shotgun (WGS) entry which is preliminary data.</text>
</comment>
<dbReference type="Gene3D" id="3.10.450.40">
    <property type="match status" value="2"/>
</dbReference>
<accession>A0A917G1X5</accession>
<dbReference type="RefSeq" id="WP_188613944.1">
    <property type="nucleotide sequence ID" value="NZ_BMJT01000003.1"/>
</dbReference>
<dbReference type="InterPro" id="IPR046350">
    <property type="entry name" value="Cystatin_sf"/>
</dbReference>